<feature type="region of interest" description="Disordered" evidence="1">
    <location>
        <begin position="717"/>
        <end position="739"/>
    </location>
</feature>
<dbReference type="HOGENOM" id="CLU_024672_0_1_1"/>
<dbReference type="GeneID" id="19274023"/>
<evidence type="ECO:0000313" key="3">
    <source>
        <dbReference type="Proteomes" id="UP000030651"/>
    </source>
</evidence>
<accession>W3X183</accession>
<dbReference type="OMA" id="GHGDFGH"/>
<dbReference type="Gene3D" id="3.80.10.10">
    <property type="entry name" value="Ribonuclease Inhibitor"/>
    <property type="match status" value="1"/>
</dbReference>
<proteinExistence type="predicted"/>
<feature type="compositionally biased region" description="Low complexity" evidence="1">
    <location>
        <begin position="728"/>
        <end position="739"/>
    </location>
</feature>
<dbReference type="STRING" id="1229662.W3X183"/>
<evidence type="ECO:0000256" key="1">
    <source>
        <dbReference type="SAM" id="MobiDB-lite"/>
    </source>
</evidence>
<dbReference type="SUPFAM" id="SSF52047">
    <property type="entry name" value="RNI-like"/>
    <property type="match status" value="1"/>
</dbReference>
<name>W3X183_PESFW</name>
<sequence>MPKALDNLPLHLLELICEFIVAHDDDDAYSDKGAGVDLYAFALCSKTCWTAAKPQRFRQIQLWLSAADPCADGVAPFGFRQQHHIQRWVELLDKYDGWRHIRRLRVTCGPDEEARKQDPVIEWDSRHDFEVDYFLKPSKITNNFGLDDDDFGHGDFGHGDFGHGDFGHGDFGHGDFGHGDFGHDDFGHDDSGHDDLGHDDLGHDDLGHNDLGDGDLGDDDTSSHLYLRDGDTPSAFDLRDNDTNLVHLLPTFLSRVTVLQDLVWAPSQIPSRVVDMLATQFPQCRLHMHRFQLGSLWMHRDQVPQPISSQDWALVTSPNLCTAVAYCNSSDHKGNLGFLWPAVMDMVAGVAPSLQHVTFRPGPASAALGLLEARYGGRPPWAGFHPDLASGSGDGHDTRNCEDASRGTGEKTRGALRSLVYRQAVTDEEMLQYSERTDLTKLSHLTLRKTASQSLPLPTLAAQARAGEFCNLTSLCLQQMGPRGEHLGALNDILENIGPLKHLCLEGFVGNNSFNIILRRHGKTLRSLHLDSRGLFSENDERKPSELLRMTAAEVQRIAEFCPYLTEIEIPVSRSHGDAREVALYRALSQLGRLKRAWLHLCFWVGPDENASDDVPEEDMYQSWENAAVTLPHLKDAIVDCAIDGTLARSIFNVISDEGNARSTRSAATTSFSNLRWLRLDVRREIGRFATPGYEEPDFDGLLDLFTRSWVVERREESHDDKDGEVLSQAASPPSQNASGIVVTGLDEERAQRAAKEDWPEHDEWQHDSRKTFKTAFEELWQPDMNKPQWWNDWRSFPLQMSE</sequence>
<dbReference type="RefSeq" id="XP_007835782.1">
    <property type="nucleotide sequence ID" value="XM_007837591.1"/>
</dbReference>
<dbReference type="InParanoid" id="W3X183"/>
<reference evidence="3" key="1">
    <citation type="journal article" date="2015" name="BMC Genomics">
        <title>Genomic and transcriptomic analysis of the endophytic fungus Pestalotiopsis fici reveals its lifestyle and high potential for synthesis of natural products.</title>
        <authorList>
            <person name="Wang X."/>
            <person name="Zhang X."/>
            <person name="Liu L."/>
            <person name="Xiang M."/>
            <person name="Wang W."/>
            <person name="Sun X."/>
            <person name="Che Y."/>
            <person name="Guo L."/>
            <person name="Liu G."/>
            <person name="Guo L."/>
            <person name="Wang C."/>
            <person name="Yin W.B."/>
            <person name="Stadler M."/>
            <person name="Zhang X."/>
            <person name="Liu X."/>
        </authorList>
    </citation>
    <scope>NUCLEOTIDE SEQUENCE [LARGE SCALE GENOMIC DNA]</scope>
    <source>
        <strain evidence="3">W106-1 / CGMCC3.15140</strain>
    </source>
</reference>
<keyword evidence="3" id="KW-1185">Reference proteome</keyword>
<dbReference type="KEGG" id="pfy:PFICI_09010"/>
<dbReference type="EMBL" id="KI912114">
    <property type="protein sequence ID" value="ETS79157.1"/>
    <property type="molecule type" value="Genomic_DNA"/>
</dbReference>
<evidence type="ECO:0000313" key="2">
    <source>
        <dbReference type="EMBL" id="ETS79157.1"/>
    </source>
</evidence>
<dbReference type="eggNOG" id="ENOG502SJ7Y">
    <property type="taxonomic scope" value="Eukaryota"/>
</dbReference>
<dbReference type="OrthoDB" id="3945550at2759"/>
<dbReference type="Proteomes" id="UP000030651">
    <property type="component" value="Unassembled WGS sequence"/>
</dbReference>
<dbReference type="AlphaFoldDB" id="W3X183"/>
<dbReference type="InterPro" id="IPR032675">
    <property type="entry name" value="LRR_dom_sf"/>
</dbReference>
<protein>
    <submittedName>
        <fullName evidence="2">Uncharacterized protein</fullName>
    </submittedName>
</protein>
<gene>
    <name evidence="2" type="ORF">PFICI_09010</name>
</gene>
<organism evidence="2 3">
    <name type="scientific">Pestalotiopsis fici (strain W106-1 / CGMCC3.15140)</name>
    <dbReference type="NCBI Taxonomy" id="1229662"/>
    <lineage>
        <taxon>Eukaryota</taxon>
        <taxon>Fungi</taxon>
        <taxon>Dikarya</taxon>
        <taxon>Ascomycota</taxon>
        <taxon>Pezizomycotina</taxon>
        <taxon>Sordariomycetes</taxon>
        <taxon>Xylariomycetidae</taxon>
        <taxon>Amphisphaeriales</taxon>
        <taxon>Sporocadaceae</taxon>
        <taxon>Pestalotiopsis</taxon>
    </lineage>
</organism>